<comment type="caution">
    <text evidence="1">The sequence shown here is derived from an EMBL/GenBank/DDBJ whole genome shotgun (WGS) entry which is preliminary data.</text>
</comment>
<name>B9AF09_METSM</name>
<proteinExistence type="predicted"/>
<dbReference type="EMBL" id="ABYW01000007">
    <property type="protein sequence ID" value="EEE42049.1"/>
    <property type="molecule type" value="Genomic_DNA"/>
</dbReference>
<dbReference type="Proteomes" id="UP000003489">
    <property type="component" value="Unassembled WGS sequence"/>
</dbReference>
<reference evidence="1 2" key="1">
    <citation type="submission" date="2008-10" db="EMBL/GenBank/DDBJ databases">
        <authorList>
            <person name="Fulton L."/>
            <person name="Clifton S."/>
            <person name="Fulton B."/>
            <person name="Xu J."/>
            <person name="Minx P."/>
            <person name="Pepin K.H."/>
            <person name="Johnson M."/>
            <person name="Bhonagiri V."/>
            <person name="Nash W.E."/>
            <person name="Mardis E.R."/>
            <person name="Wilson R.K."/>
        </authorList>
    </citation>
    <scope>NUCLEOTIDE SEQUENCE [LARGE SCALE GENOMIC DNA]</scope>
    <source>
        <strain evidence="1 2">DSM 2375</strain>
    </source>
</reference>
<accession>B9AF09</accession>
<dbReference type="PATRIC" id="fig|483214.13.peg.909"/>
<evidence type="ECO:0000313" key="2">
    <source>
        <dbReference type="Proteomes" id="UP000003489"/>
    </source>
</evidence>
<organism evidence="1 2">
    <name type="scientific">Methanobrevibacter smithii DSM 2375</name>
    <dbReference type="NCBI Taxonomy" id="483214"/>
    <lineage>
        <taxon>Archaea</taxon>
        <taxon>Methanobacteriati</taxon>
        <taxon>Methanobacteriota</taxon>
        <taxon>Methanomada group</taxon>
        <taxon>Methanobacteria</taxon>
        <taxon>Methanobacteriales</taxon>
        <taxon>Methanobacteriaceae</taxon>
        <taxon>Methanobrevibacter</taxon>
    </lineage>
</organism>
<dbReference type="AlphaFoldDB" id="B9AF09"/>
<dbReference type="OrthoDB" id="82308at2157"/>
<sequence length="171" mass="19836">MKIVTTPMCEELVKLVGIKNYKVNKHPNKDDGDLAILLSESKVEIDSIPLKVNSAVQIFESIKKIDFNNNLTDEEIISFFDNYPLSKKYLNNNVKNSIHIKVYSNFLKDTAESMGFTIDDENYDYVVYPDYLADEVQNETQTLIEISSHNFVSKNPFVRLEKRYEILEKLI</sequence>
<evidence type="ECO:0000313" key="1">
    <source>
        <dbReference type="EMBL" id="EEE42049.1"/>
    </source>
</evidence>
<dbReference type="RefSeq" id="WP_004032911.1">
    <property type="nucleotide sequence ID" value="NZ_DS996911.1"/>
</dbReference>
<protein>
    <submittedName>
        <fullName evidence="1">Uncharacterized protein</fullName>
    </submittedName>
</protein>
<reference evidence="1 2" key="2">
    <citation type="submission" date="2008-11" db="EMBL/GenBank/DDBJ databases">
        <title>Draft genome sequence of Methanobrevibacter smithii (DSM 2375).</title>
        <authorList>
            <person name="Sudarsanam P."/>
            <person name="Ley R."/>
            <person name="Guruge J."/>
            <person name="Turnbaugh P.J."/>
            <person name="Mahowald M."/>
            <person name="Liep D."/>
            <person name="Gordon J."/>
        </authorList>
    </citation>
    <scope>NUCLEOTIDE SEQUENCE [LARGE SCALE GENOMIC DNA]</scope>
    <source>
        <strain evidence="1 2">DSM 2375</strain>
    </source>
</reference>
<gene>
    <name evidence="1" type="ORF">METSMIALI_00947</name>
</gene>
<dbReference type="HOGENOM" id="CLU_1521882_0_0_2"/>